<feature type="region of interest" description="Disordered" evidence="1">
    <location>
        <begin position="1"/>
        <end position="217"/>
    </location>
</feature>
<keyword evidence="4" id="KW-1185">Reference proteome</keyword>
<name>A0A6H2ELK6_9ACTO</name>
<reference evidence="3 4" key="1">
    <citation type="submission" date="2020-03" db="EMBL/GenBank/DDBJ databases">
        <title>Complete genome of Arcanobacterium buesumensis sp. nov. strain 2701.</title>
        <authorList>
            <person name="Borowiak M."/>
            <person name="Alssahen M."/>
            <person name="Laemmler C."/>
            <person name="Malorny B."/>
            <person name="Hassan A."/>
            <person name="Prenger-Berninghoff E."/>
            <person name="Ploetz M."/>
            <person name="Abdulmawjood A."/>
        </authorList>
    </citation>
    <scope>NUCLEOTIDE SEQUENCE [LARGE SCALE GENOMIC DNA]</scope>
    <source>
        <strain evidence="3 4">2701</strain>
    </source>
</reference>
<dbReference type="AlphaFoldDB" id="A0A6H2ELK6"/>
<dbReference type="EMBL" id="CP050804">
    <property type="protein sequence ID" value="QJC21951.1"/>
    <property type="molecule type" value="Genomic_DNA"/>
</dbReference>
<feature type="compositionally biased region" description="Acidic residues" evidence="1">
    <location>
        <begin position="167"/>
        <end position="184"/>
    </location>
</feature>
<feature type="compositionally biased region" description="Basic and acidic residues" evidence="1">
    <location>
        <begin position="32"/>
        <end position="51"/>
    </location>
</feature>
<gene>
    <name evidence="3" type="ORF">HC352_05165</name>
</gene>
<feature type="transmembrane region" description="Helical" evidence="2">
    <location>
        <begin position="275"/>
        <end position="296"/>
    </location>
</feature>
<dbReference type="RefSeq" id="WP_168917890.1">
    <property type="nucleotide sequence ID" value="NZ_CP050804.1"/>
</dbReference>
<evidence type="ECO:0000313" key="3">
    <source>
        <dbReference type="EMBL" id="QJC21951.1"/>
    </source>
</evidence>
<proteinExistence type="predicted"/>
<feature type="compositionally biased region" description="Basic and acidic residues" evidence="1">
    <location>
        <begin position="199"/>
        <end position="208"/>
    </location>
</feature>
<feature type="region of interest" description="Disordered" evidence="1">
    <location>
        <begin position="236"/>
        <end position="267"/>
    </location>
</feature>
<protein>
    <submittedName>
        <fullName evidence="3">Uncharacterized protein</fullName>
    </submittedName>
</protein>
<dbReference type="KEGG" id="arca:HC352_05165"/>
<accession>A0A6H2ELK6</accession>
<evidence type="ECO:0000256" key="2">
    <source>
        <dbReference type="SAM" id="Phobius"/>
    </source>
</evidence>
<dbReference type="Proteomes" id="UP000502298">
    <property type="component" value="Chromosome"/>
</dbReference>
<feature type="compositionally biased region" description="Acidic residues" evidence="1">
    <location>
        <begin position="254"/>
        <end position="267"/>
    </location>
</feature>
<feature type="compositionally biased region" description="Basic and acidic residues" evidence="1">
    <location>
        <begin position="140"/>
        <end position="159"/>
    </location>
</feature>
<keyword evidence="2" id="KW-1133">Transmembrane helix</keyword>
<evidence type="ECO:0000256" key="1">
    <source>
        <dbReference type="SAM" id="MobiDB-lite"/>
    </source>
</evidence>
<sequence length="319" mass="35184">MSDAPRMSRRQLREQGKLSVRPADGVDISETTELRLRRPSRKELREARKAETGMIPAVTEPVAEDEGVVQSQKSSQPERLSVFERFEEENALEPALDVAEDNPEAATGENPVPNEAVEQDSEQEPDSPGSQLSEEDDAHSEESHEEATQDSSSHEKSDVAESASVDSDGEDEGDENDEDEDDESPVAMRERLLSMTRRQSLEEPKQENTGDVSRTSVMPEGSDLEAEELGQLVAPDTLTPQDEDISAVESQTASEDDMSYYEDDEDDNLNPRRTILNYILLILIAILVGVLVGLGINKFFFNASGTTESTTVVSQELLL</sequence>
<evidence type="ECO:0000313" key="4">
    <source>
        <dbReference type="Proteomes" id="UP000502298"/>
    </source>
</evidence>
<feature type="compositionally biased region" description="Polar residues" evidence="1">
    <location>
        <begin position="69"/>
        <end position="78"/>
    </location>
</feature>
<organism evidence="3 4">
    <name type="scientific">Arcanobacterium buesumense</name>
    <dbReference type="NCBI Taxonomy" id="2722751"/>
    <lineage>
        <taxon>Bacteria</taxon>
        <taxon>Bacillati</taxon>
        <taxon>Actinomycetota</taxon>
        <taxon>Actinomycetes</taxon>
        <taxon>Actinomycetales</taxon>
        <taxon>Actinomycetaceae</taxon>
        <taxon>Arcanobacterium</taxon>
    </lineage>
</organism>
<keyword evidence="2" id="KW-0472">Membrane</keyword>
<keyword evidence="2" id="KW-0812">Transmembrane</keyword>